<evidence type="ECO:0000256" key="4">
    <source>
        <dbReference type="ARBA" id="ARBA00022909"/>
    </source>
</evidence>
<accession>A0A140L375</accession>
<comment type="function">
    <text evidence="6">Catalyzes the conversion of 7,8-dihydroneopterin to 6-hydroxymethyl-7,8-dihydropterin.</text>
</comment>
<dbReference type="EMBL" id="LOEE01000042">
    <property type="protein sequence ID" value="KXG75000.1"/>
    <property type="molecule type" value="Genomic_DNA"/>
</dbReference>
<dbReference type="InterPro" id="IPR006156">
    <property type="entry name" value="Dihydroneopterin_aldolase"/>
</dbReference>
<sequence>MDKIIMKNLAFYGYHGVLKEENMLGQKFYVDIEMYLDLKEAGMTDHVRDTVNYAEAYGLVKEIVTKKCFCLIEALGEDIAQSILSRFDRVDEIKVQIRKPEAPVEGIYDYFGIEIRRRKNG</sequence>
<dbReference type="CDD" id="cd00534">
    <property type="entry name" value="DHNA_DHNTPE"/>
    <property type="match status" value="1"/>
</dbReference>
<dbReference type="GO" id="GO:0004150">
    <property type="term" value="F:dihydroneopterin aldolase activity"/>
    <property type="evidence" value="ECO:0007669"/>
    <property type="project" value="UniProtKB-UniRule"/>
</dbReference>
<dbReference type="SUPFAM" id="SSF55620">
    <property type="entry name" value="Tetrahydrobiopterin biosynthesis enzymes-like"/>
    <property type="match status" value="1"/>
</dbReference>
<dbReference type="GO" id="GO:0046654">
    <property type="term" value="P:tetrahydrofolate biosynthetic process"/>
    <property type="evidence" value="ECO:0007669"/>
    <property type="project" value="UniProtKB-UniRule"/>
</dbReference>
<evidence type="ECO:0000256" key="1">
    <source>
        <dbReference type="ARBA" id="ARBA00001353"/>
    </source>
</evidence>
<evidence type="ECO:0000313" key="8">
    <source>
        <dbReference type="EMBL" id="KXG75000.1"/>
    </source>
</evidence>
<dbReference type="Gene3D" id="3.30.1130.10">
    <property type="match status" value="1"/>
</dbReference>
<evidence type="ECO:0000256" key="6">
    <source>
        <dbReference type="RuleBase" id="RU362079"/>
    </source>
</evidence>
<keyword evidence="4 6" id="KW-0289">Folate biosynthesis</keyword>
<evidence type="ECO:0000256" key="2">
    <source>
        <dbReference type="ARBA" id="ARBA00005013"/>
    </source>
</evidence>
<dbReference type="GO" id="GO:0046656">
    <property type="term" value="P:folic acid biosynthetic process"/>
    <property type="evidence" value="ECO:0007669"/>
    <property type="project" value="UniProtKB-UniRule"/>
</dbReference>
<comment type="similarity">
    <text evidence="3 6">Belongs to the DHNA family.</text>
</comment>
<dbReference type="FunFam" id="3.30.1130.10:FF:000003">
    <property type="entry name" value="7,8-dihydroneopterin aldolase"/>
    <property type="match status" value="1"/>
</dbReference>
<protein>
    <recommendedName>
        <fullName evidence="6">7,8-dihydroneopterin aldolase</fullName>
        <ecNumber evidence="6">4.1.2.25</ecNumber>
    </recommendedName>
</protein>
<dbReference type="STRING" id="520762.AN619_19700"/>
<feature type="domain" description="Dihydroneopterin aldolase/epimerase" evidence="7">
    <location>
        <begin position="4"/>
        <end position="117"/>
    </location>
</feature>
<dbReference type="Proteomes" id="UP000070456">
    <property type="component" value="Unassembled WGS sequence"/>
</dbReference>
<dbReference type="InterPro" id="IPR043133">
    <property type="entry name" value="GTP-CH-I_C/QueF"/>
</dbReference>
<proteinExistence type="inferred from homology"/>
<keyword evidence="5 6" id="KW-0456">Lyase</keyword>
<dbReference type="PANTHER" id="PTHR42844">
    <property type="entry name" value="DIHYDRONEOPTERIN ALDOLASE 1-RELATED"/>
    <property type="match status" value="1"/>
</dbReference>
<dbReference type="NCBIfam" id="TIGR00526">
    <property type="entry name" value="folB_dom"/>
    <property type="match status" value="1"/>
</dbReference>
<evidence type="ECO:0000256" key="5">
    <source>
        <dbReference type="ARBA" id="ARBA00023239"/>
    </source>
</evidence>
<dbReference type="EC" id="4.1.2.25" evidence="6"/>
<evidence type="ECO:0000256" key="3">
    <source>
        <dbReference type="ARBA" id="ARBA00005708"/>
    </source>
</evidence>
<comment type="pathway">
    <text evidence="2 6">Cofactor biosynthesis; tetrahydrofolate biosynthesis; 2-amino-4-hydroxy-6-hydroxymethyl-7,8-dihydropteridine diphosphate from 7,8-dihydroneopterin triphosphate: step 3/4.</text>
</comment>
<dbReference type="OrthoDB" id="9808041at2"/>
<name>A0A140L375_9FIRM</name>
<dbReference type="Pfam" id="PF02152">
    <property type="entry name" value="FolB"/>
    <property type="match status" value="1"/>
</dbReference>
<gene>
    <name evidence="8" type="primary">folB</name>
    <name evidence="8" type="ORF">AN619_19700</name>
</gene>
<dbReference type="AlphaFoldDB" id="A0A140L375"/>
<dbReference type="PANTHER" id="PTHR42844:SF1">
    <property type="entry name" value="DIHYDRONEOPTERIN ALDOLASE 1-RELATED"/>
    <property type="match status" value="1"/>
</dbReference>
<dbReference type="RefSeq" id="WP_068556516.1">
    <property type="nucleotide sequence ID" value="NZ_LOEE01000042.1"/>
</dbReference>
<dbReference type="PATRIC" id="fig|520762.4.peg.2170"/>
<dbReference type="GO" id="GO:0005737">
    <property type="term" value="C:cytoplasm"/>
    <property type="evidence" value="ECO:0007669"/>
    <property type="project" value="TreeGrafter"/>
</dbReference>
<dbReference type="InterPro" id="IPR006157">
    <property type="entry name" value="FolB_dom"/>
</dbReference>
<dbReference type="UniPathway" id="UPA00077">
    <property type="reaction ID" value="UER00154"/>
</dbReference>
<comment type="caution">
    <text evidence="8">The sequence shown here is derived from an EMBL/GenBank/DDBJ whole genome shotgun (WGS) entry which is preliminary data.</text>
</comment>
<dbReference type="NCBIfam" id="TIGR00525">
    <property type="entry name" value="folB"/>
    <property type="match status" value="1"/>
</dbReference>
<dbReference type="SMART" id="SM00905">
    <property type="entry name" value="FolB"/>
    <property type="match status" value="1"/>
</dbReference>
<keyword evidence="9" id="KW-1185">Reference proteome</keyword>
<comment type="catalytic activity">
    <reaction evidence="1 6">
        <text>7,8-dihydroneopterin = 6-hydroxymethyl-7,8-dihydropterin + glycolaldehyde</text>
        <dbReference type="Rhea" id="RHEA:10540"/>
        <dbReference type="ChEBI" id="CHEBI:17001"/>
        <dbReference type="ChEBI" id="CHEBI:17071"/>
        <dbReference type="ChEBI" id="CHEBI:44841"/>
        <dbReference type="EC" id="4.1.2.25"/>
    </reaction>
</comment>
<evidence type="ECO:0000313" key="9">
    <source>
        <dbReference type="Proteomes" id="UP000070456"/>
    </source>
</evidence>
<reference evidence="8 9" key="1">
    <citation type="submission" date="2015-12" db="EMBL/GenBank/DDBJ databases">
        <title>Draft genome sequence of the thermoanaerobe Thermotalea metallivorans, an isolate from the runoff channel of the Great Artesian Basin, Australia.</title>
        <authorList>
            <person name="Patel B.K."/>
        </authorList>
    </citation>
    <scope>NUCLEOTIDE SEQUENCE [LARGE SCALE GENOMIC DNA]</scope>
    <source>
        <strain evidence="8 9">B2-1</strain>
    </source>
</reference>
<organism evidence="8 9">
    <name type="scientific">Thermotalea metallivorans</name>
    <dbReference type="NCBI Taxonomy" id="520762"/>
    <lineage>
        <taxon>Bacteria</taxon>
        <taxon>Bacillati</taxon>
        <taxon>Bacillota</taxon>
        <taxon>Clostridia</taxon>
        <taxon>Peptostreptococcales</taxon>
        <taxon>Thermotaleaceae</taxon>
        <taxon>Thermotalea</taxon>
    </lineage>
</organism>
<evidence type="ECO:0000259" key="7">
    <source>
        <dbReference type="SMART" id="SM00905"/>
    </source>
</evidence>